<dbReference type="InterPro" id="IPR036063">
    <property type="entry name" value="Smr_dom_sf"/>
</dbReference>
<dbReference type="InterPro" id="IPR002625">
    <property type="entry name" value="Smr_dom"/>
</dbReference>
<gene>
    <name evidence="2" type="ORF">DUE52_04860</name>
</gene>
<dbReference type="Proteomes" id="UP000253383">
    <property type="component" value="Unassembled WGS sequence"/>
</dbReference>
<dbReference type="PROSITE" id="PS50828">
    <property type="entry name" value="SMR"/>
    <property type="match status" value="1"/>
</dbReference>
<evidence type="ECO:0000313" key="2">
    <source>
        <dbReference type="EMBL" id="RCR70920.1"/>
    </source>
</evidence>
<reference evidence="2 3" key="1">
    <citation type="submission" date="2018-07" db="EMBL/GenBank/DDBJ databases">
        <title>Genome analysis of Larkinella rosea.</title>
        <authorList>
            <person name="Zhou Z."/>
            <person name="Wang G."/>
        </authorList>
    </citation>
    <scope>NUCLEOTIDE SEQUENCE [LARGE SCALE GENOMIC DNA]</scope>
    <source>
        <strain evidence="3">zzj9</strain>
    </source>
</reference>
<proteinExistence type="predicted"/>
<name>A0A368JTC0_9BACT</name>
<comment type="caution">
    <text evidence="2">The sequence shown here is derived from an EMBL/GenBank/DDBJ whole genome shotgun (WGS) entry which is preliminary data.</text>
</comment>
<dbReference type="Gene3D" id="2.60.40.1600">
    <property type="entry name" value="Smr-associated-like"/>
    <property type="match status" value="1"/>
</dbReference>
<organism evidence="2 3">
    <name type="scientific">Larkinella punicea</name>
    <dbReference type="NCBI Taxonomy" id="2315727"/>
    <lineage>
        <taxon>Bacteria</taxon>
        <taxon>Pseudomonadati</taxon>
        <taxon>Bacteroidota</taxon>
        <taxon>Cytophagia</taxon>
        <taxon>Cytophagales</taxon>
        <taxon>Spirosomataceae</taxon>
        <taxon>Larkinella</taxon>
    </lineage>
</organism>
<evidence type="ECO:0000259" key="1">
    <source>
        <dbReference type="PROSITE" id="PS50828"/>
    </source>
</evidence>
<protein>
    <submittedName>
        <fullName evidence="2">DNA mismatch repair protein MutS</fullName>
    </submittedName>
</protein>
<dbReference type="OrthoDB" id="1524810at2"/>
<sequence length="337" mass="37517">MNIGDKVRMLRAKEQGVVTRFLPGNQVEIEIEDGFRIPVLRSEIVVVSALESTRFQSAPGIEAQKSAKPEIISSAGIYLAFVPQNGPGNLKIVVAYLVNNTDWDLPFSIGEERENRYSGLYAEVLKARSFFKLGQPYALATFENWPTFLIQALWHRRGAASLREPLIRRLKCRTQSFQASSGPIPVLNQTGHVFQLDVEDVEEEKPVAKEAAKPLDATALRESLMGNTGKKELSAKEPAKLVRPSSIIDLHIDKLLPNGFGSRTNAELLEVQLQEFEKNLEKAIASGMDDITFIHGVGNGVLRNELHRRLGKYPGVAYFEDAQKEKFGYGATKVKIK</sequence>
<accession>A0A368JTC0</accession>
<keyword evidence="3" id="KW-1185">Reference proteome</keyword>
<dbReference type="SUPFAM" id="SSF158949">
    <property type="entry name" value="Smr-associated domain-like"/>
    <property type="match status" value="1"/>
</dbReference>
<feature type="domain" description="Smr" evidence="1">
    <location>
        <begin position="291"/>
        <end position="337"/>
    </location>
</feature>
<dbReference type="AlphaFoldDB" id="A0A368JTC0"/>
<dbReference type="Pfam" id="PF01713">
    <property type="entry name" value="Smr"/>
    <property type="match status" value="1"/>
</dbReference>
<dbReference type="EMBL" id="QOWE01000003">
    <property type="protein sequence ID" value="RCR70920.1"/>
    <property type="molecule type" value="Genomic_DNA"/>
</dbReference>
<dbReference type="Gene3D" id="3.30.1370.110">
    <property type="match status" value="1"/>
</dbReference>
<dbReference type="InterPro" id="IPR036781">
    <property type="entry name" value="Smr_assoc-like_sf"/>
</dbReference>
<dbReference type="RefSeq" id="WP_114404835.1">
    <property type="nucleotide sequence ID" value="NZ_QOWE01000003.1"/>
</dbReference>
<evidence type="ECO:0000313" key="3">
    <source>
        <dbReference type="Proteomes" id="UP000253383"/>
    </source>
</evidence>